<dbReference type="RefSeq" id="WP_253966516.1">
    <property type="nucleotide sequence ID" value="NZ_JAMFTH010000001.1"/>
</dbReference>
<comment type="subcellular location">
    <subcellularLocation>
        <location evidence="4">Cytoplasm</location>
    </subcellularLocation>
</comment>
<gene>
    <name evidence="4" type="primary">ureD</name>
    <name evidence="5" type="ORF">M6D89_02830</name>
</gene>
<reference evidence="5" key="1">
    <citation type="submission" date="2022-05" db="EMBL/GenBank/DDBJ databases">
        <authorList>
            <person name="Sun H.-N."/>
        </authorList>
    </citation>
    <scope>NUCLEOTIDE SEQUENCE</scope>
    <source>
        <strain evidence="5">HB14</strain>
    </source>
</reference>
<organism evidence="5 6">
    <name type="scientific">Gilvimarinus xylanilyticus</name>
    <dbReference type="NCBI Taxonomy" id="2944139"/>
    <lineage>
        <taxon>Bacteria</taxon>
        <taxon>Pseudomonadati</taxon>
        <taxon>Pseudomonadota</taxon>
        <taxon>Gammaproteobacteria</taxon>
        <taxon>Cellvibrionales</taxon>
        <taxon>Cellvibrionaceae</taxon>
        <taxon>Gilvimarinus</taxon>
    </lineage>
</organism>
<dbReference type="GO" id="GO:0005737">
    <property type="term" value="C:cytoplasm"/>
    <property type="evidence" value="ECO:0007669"/>
    <property type="project" value="UniProtKB-SubCell"/>
</dbReference>
<proteinExistence type="inferred from homology"/>
<dbReference type="GO" id="GO:0016151">
    <property type="term" value="F:nickel cation binding"/>
    <property type="evidence" value="ECO:0007669"/>
    <property type="project" value="UniProtKB-UniRule"/>
</dbReference>
<sequence length="305" mass="33853">MTLPASELEGDIKRSRADDPVQVTRSWPASLTLEFAPRGERTAVVRARHQGPLRIQRAFYPEADWAHVYLLHPPGGLVVGDQLQLNLSTQANACALVTTPSAGRVYSLQALQHSDKTTTQGQRVELQLEENSSLEWLPQETIVFNGANARLHTRVEASPDSRYCLWDIVCLGRPACDEVFTQGEVLQTLEINCAGKPLLRERTRVRGGDSMMKAPWGLKGASSFGTMVANVKVSRDAVDQLLEDLHQRFAGTAEQWGITQKQGLLIARYLGNNVGECRMGFAQIWAAVRPLQMGREAVEPRIWNT</sequence>
<evidence type="ECO:0000313" key="6">
    <source>
        <dbReference type="Proteomes" id="UP001139319"/>
    </source>
</evidence>
<evidence type="ECO:0000256" key="2">
    <source>
        <dbReference type="ARBA" id="ARBA00022988"/>
    </source>
</evidence>
<dbReference type="EMBL" id="JAMFTH010000001">
    <property type="protein sequence ID" value="MCP8898231.1"/>
    <property type="molecule type" value="Genomic_DNA"/>
</dbReference>
<dbReference type="PANTHER" id="PTHR33643">
    <property type="entry name" value="UREASE ACCESSORY PROTEIN D"/>
    <property type="match status" value="1"/>
</dbReference>
<accession>A0A9X2HX77</accession>
<evidence type="ECO:0000313" key="5">
    <source>
        <dbReference type="EMBL" id="MCP8898231.1"/>
    </source>
</evidence>
<keyword evidence="2 4" id="KW-0996">Nickel insertion</keyword>
<comment type="function">
    <text evidence="4">Required for maturation of urease via the functional incorporation of the urease nickel metallocenter.</text>
</comment>
<comment type="caution">
    <text evidence="5">The sequence shown here is derived from an EMBL/GenBank/DDBJ whole genome shotgun (WGS) entry which is preliminary data.</text>
</comment>
<comment type="subunit">
    <text evidence="4">UreD, UreF and UreG form a complex that acts as a GTP-hydrolysis-dependent molecular chaperone, activating the urease apoprotein by helping to assemble the nickel containing metallocenter of UreC. The UreE protein probably delivers the nickel.</text>
</comment>
<reference evidence="5" key="2">
    <citation type="submission" date="2023-01" db="EMBL/GenBank/DDBJ databases">
        <title>Gilvimarinus xylanilyticus HB14 isolated from Caulerpa lentillifera aquaculture base in Hainan, China.</title>
        <authorList>
            <person name="Zhang Y.-J."/>
        </authorList>
    </citation>
    <scope>NUCLEOTIDE SEQUENCE</scope>
    <source>
        <strain evidence="5">HB14</strain>
    </source>
</reference>
<evidence type="ECO:0000256" key="1">
    <source>
        <dbReference type="ARBA" id="ARBA00007177"/>
    </source>
</evidence>
<name>A0A9X2HX77_9GAMM</name>
<dbReference type="HAMAP" id="MF_01384">
    <property type="entry name" value="UreD"/>
    <property type="match status" value="1"/>
</dbReference>
<comment type="similarity">
    <text evidence="1 4">Belongs to the UreD family.</text>
</comment>
<dbReference type="Pfam" id="PF01774">
    <property type="entry name" value="UreD"/>
    <property type="match status" value="1"/>
</dbReference>
<evidence type="ECO:0000256" key="3">
    <source>
        <dbReference type="ARBA" id="ARBA00023186"/>
    </source>
</evidence>
<keyword evidence="4" id="KW-0963">Cytoplasm</keyword>
<keyword evidence="6" id="KW-1185">Reference proteome</keyword>
<dbReference type="AlphaFoldDB" id="A0A9X2HX77"/>
<protein>
    <recommendedName>
        <fullName evidence="4">Urease accessory protein UreD</fullName>
    </recommendedName>
</protein>
<dbReference type="Proteomes" id="UP001139319">
    <property type="component" value="Unassembled WGS sequence"/>
</dbReference>
<dbReference type="InterPro" id="IPR002669">
    <property type="entry name" value="UreD"/>
</dbReference>
<dbReference type="PANTHER" id="PTHR33643:SF1">
    <property type="entry name" value="UREASE ACCESSORY PROTEIN D"/>
    <property type="match status" value="1"/>
</dbReference>
<keyword evidence="3 4" id="KW-0143">Chaperone</keyword>
<evidence type="ECO:0000256" key="4">
    <source>
        <dbReference type="HAMAP-Rule" id="MF_01384"/>
    </source>
</evidence>